<comment type="caution">
    <text evidence="2">The sequence shown here is derived from an EMBL/GenBank/DDBJ whole genome shotgun (WGS) entry which is preliminary data.</text>
</comment>
<organism evidence="2 3">
    <name type="scientific">Citrus x changshan-huyou</name>
    <dbReference type="NCBI Taxonomy" id="2935761"/>
    <lineage>
        <taxon>Eukaryota</taxon>
        <taxon>Viridiplantae</taxon>
        <taxon>Streptophyta</taxon>
        <taxon>Embryophyta</taxon>
        <taxon>Tracheophyta</taxon>
        <taxon>Spermatophyta</taxon>
        <taxon>Magnoliopsida</taxon>
        <taxon>eudicotyledons</taxon>
        <taxon>Gunneridae</taxon>
        <taxon>Pentapetalae</taxon>
        <taxon>rosids</taxon>
        <taxon>malvids</taxon>
        <taxon>Sapindales</taxon>
        <taxon>Rutaceae</taxon>
        <taxon>Aurantioideae</taxon>
        <taxon>Citrus</taxon>
    </lineage>
</organism>
<sequence length="80" mass="8768">MPLENVSDAIVRSSAGRISLDVSIPYERNTLNNKDASKDSSSNRTLSENQRESVGEDDGDEETTPKKTRPTIKRKVGGMS</sequence>
<proteinExistence type="predicted"/>
<dbReference type="AlphaFoldDB" id="A0AAP0MGT1"/>
<feature type="compositionally biased region" description="Basic residues" evidence="1">
    <location>
        <begin position="66"/>
        <end position="80"/>
    </location>
</feature>
<accession>A0AAP0MGT1</accession>
<reference evidence="2 3" key="1">
    <citation type="submission" date="2024-05" db="EMBL/GenBank/DDBJ databases">
        <title>Haplotype-resolved chromosome-level genome assembly of Huyou (Citrus changshanensis).</title>
        <authorList>
            <person name="Miao C."/>
            <person name="Chen W."/>
            <person name="Wu Y."/>
            <person name="Wang L."/>
            <person name="Zhao S."/>
            <person name="Grierson D."/>
            <person name="Xu C."/>
            <person name="Chen K."/>
        </authorList>
    </citation>
    <scope>NUCLEOTIDE SEQUENCE [LARGE SCALE GENOMIC DNA]</scope>
    <source>
        <strain evidence="2">01-14</strain>
        <tissue evidence="2">Leaf</tissue>
    </source>
</reference>
<evidence type="ECO:0000313" key="3">
    <source>
        <dbReference type="Proteomes" id="UP001428341"/>
    </source>
</evidence>
<dbReference type="EMBL" id="JBCGBO010000004">
    <property type="protein sequence ID" value="KAK9208803.1"/>
    <property type="molecule type" value="Genomic_DNA"/>
</dbReference>
<protein>
    <submittedName>
        <fullName evidence="2">Uncharacterized protein</fullName>
    </submittedName>
</protein>
<evidence type="ECO:0000256" key="1">
    <source>
        <dbReference type="SAM" id="MobiDB-lite"/>
    </source>
</evidence>
<feature type="region of interest" description="Disordered" evidence="1">
    <location>
        <begin position="27"/>
        <end position="80"/>
    </location>
</feature>
<gene>
    <name evidence="2" type="ORF">WN944_001163</name>
</gene>
<keyword evidence="3" id="KW-1185">Reference proteome</keyword>
<evidence type="ECO:0000313" key="2">
    <source>
        <dbReference type="EMBL" id="KAK9208803.1"/>
    </source>
</evidence>
<dbReference type="Proteomes" id="UP001428341">
    <property type="component" value="Unassembled WGS sequence"/>
</dbReference>
<name>A0AAP0MGT1_9ROSI</name>